<feature type="transmembrane region" description="Helical" evidence="1">
    <location>
        <begin position="355"/>
        <end position="376"/>
    </location>
</feature>
<organism evidence="2 3">
    <name type="scientific">Pelagibacterium lacus</name>
    <dbReference type="NCBI Taxonomy" id="2282655"/>
    <lineage>
        <taxon>Bacteria</taxon>
        <taxon>Pseudomonadati</taxon>
        <taxon>Pseudomonadota</taxon>
        <taxon>Alphaproteobacteria</taxon>
        <taxon>Hyphomicrobiales</taxon>
        <taxon>Devosiaceae</taxon>
        <taxon>Pelagibacterium</taxon>
    </lineage>
</organism>
<evidence type="ECO:0000256" key="1">
    <source>
        <dbReference type="SAM" id="Phobius"/>
    </source>
</evidence>
<comment type="caution">
    <text evidence="2">The sequence shown here is derived from an EMBL/GenBank/DDBJ whole genome shotgun (WGS) entry which is preliminary data.</text>
</comment>
<evidence type="ECO:0000313" key="2">
    <source>
        <dbReference type="EMBL" id="RDE10131.1"/>
    </source>
</evidence>
<dbReference type="AlphaFoldDB" id="A0A369WDD7"/>
<proteinExistence type="predicted"/>
<feature type="transmembrane region" description="Helical" evidence="1">
    <location>
        <begin position="133"/>
        <end position="152"/>
    </location>
</feature>
<feature type="transmembrane region" description="Helical" evidence="1">
    <location>
        <begin position="273"/>
        <end position="293"/>
    </location>
</feature>
<feature type="transmembrane region" description="Helical" evidence="1">
    <location>
        <begin position="204"/>
        <end position="224"/>
    </location>
</feature>
<protein>
    <recommendedName>
        <fullName evidence="4">Glycosyltransferase RgtA/B/C/D-like domain-containing protein</fullName>
    </recommendedName>
</protein>
<reference evidence="3" key="1">
    <citation type="submission" date="2018-07" db="EMBL/GenBank/DDBJ databases">
        <authorList>
            <person name="Liu B.-T."/>
            <person name="Du Z."/>
        </authorList>
    </citation>
    <scope>NUCLEOTIDE SEQUENCE [LARGE SCALE GENOMIC DNA]</scope>
    <source>
        <strain evidence="3">XYN52</strain>
    </source>
</reference>
<gene>
    <name evidence="2" type="ORF">DVH29_01680</name>
</gene>
<feature type="transmembrane region" description="Helical" evidence="1">
    <location>
        <begin position="83"/>
        <end position="99"/>
    </location>
</feature>
<sequence>MQTSDGIEAPTIAARVSPAQLVIALYLAALLIPLLALPLYHDDNGRFYRGVVALWDKGRFLTEIYYALFDGFGKGERTNPVDIYPFNLMVVGLALFAVLSRFAERAFGAGGWLAGLGAIAVLSSPLLLENFSYHVDVVGMLGAFVLAMWAALYRHERPWREFAVGSAIAIAGCMFYQTAANIVCATLVVLFLARAGRAEDDETLTGWMGIKAATAVVALAWTFLTNRLVNLHDYVASQSQFIGLDAAGMEHLAANIERTNHVIFRSLNGPQTLLLYAAIALAVVGTVRIAVAAMVRGRIVIGIAALLGVPALVLLIYLPAALFTQPIIFERILMTLGFVFCAALAANAGTALARAAGVAIALSALLVAATSSAYVASSLANREHSATIYTTLFNDIRHEVKEGGTVTLSVAGRPARAPAWDINSRTFPVLNGIIQSYYGSYQAEGFVRHLGLPMTYKRYFDEDGYELVLQRPTYAILRNQAGEYLADFR</sequence>
<keyword evidence="1" id="KW-0812">Transmembrane</keyword>
<evidence type="ECO:0008006" key="4">
    <source>
        <dbReference type="Google" id="ProtNLM"/>
    </source>
</evidence>
<feature type="transmembrane region" description="Helical" evidence="1">
    <location>
        <begin position="164"/>
        <end position="192"/>
    </location>
</feature>
<accession>A0A369WDD7</accession>
<dbReference type="RefSeq" id="WP_147275976.1">
    <property type="nucleotide sequence ID" value="NZ_QQNH01000002.1"/>
</dbReference>
<feature type="transmembrane region" description="Helical" evidence="1">
    <location>
        <begin position="106"/>
        <end position="127"/>
    </location>
</feature>
<keyword evidence="3" id="KW-1185">Reference proteome</keyword>
<evidence type="ECO:0000313" key="3">
    <source>
        <dbReference type="Proteomes" id="UP000253759"/>
    </source>
</evidence>
<keyword evidence="1" id="KW-1133">Transmembrane helix</keyword>
<dbReference type="Proteomes" id="UP000253759">
    <property type="component" value="Unassembled WGS sequence"/>
</dbReference>
<name>A0A369WDD7_9HYPH</name>
<dbReference type="EMBL" id="QQNH01000002">
    <property type="protein sequence ID" value="RDE10131.1"/>
    <property type="molecule type" value="Genomic_DNA"/>
</dbReference>
<feature type="transmembrane region" description="Helical" evidence="1">
    <location>
        <begin position="299"/>
        <end position="320"/>
    </location>
</feature>
<dbReference type="InterPro" id="IPR025686">
    <property type="entry name" value="Glucos_trans_II"/>
</dbReference>
<keyword evidence="1" id="KW-0472">Membrane</keyword>
<feature type="transmembrane region" description="Helical" evidence="1">
    <location>
        <begin position="332"/>
        <end position="349"/>
    </location>
</feature>
<dbReference type="Pfam" id="PF14264">
    <property type="entry name" value="Glucos_trans_II"/>
    <property type="match status" value="1"/>
</dbReference>
<feature type="transmembrane region" description="Helical" evidence="1">
    <location>
        <begin position="21"/>
        <end position="40"/>
    </location>
</feature>